<dbReference type="EMBL" id="CAJPIN010021876">
    <property type="protein sequence ID" value="CAG2062717.1"/>
    <property type="molecule type" value="Genomic_DNA"/>
</dbReference>
<dbReference type="Proteomes" id="UP001153148">
    <property type="component" value="Unassembled WGS sequence"/>
</dbReference>
<accession>A0ABN7P4A9</accession>
<organism evidence="1 2">
    <name type="scientific">Timema podura</name>
    <name type="common">Walking stick</name>
    <dbReference type="NCBI Taxonomy" id="61482"/>
    <lineage>
        <taxon>Eukaryota</taxon>
        <taxon>Metazoa</taxon>
        <taxon>Ecdysozoa</taxon>
        <taxon>Arthropoda</taxon>
        <taxon>Hexapoda</taxon>
        <taxon>Insecta</taxon>
        <taxon>Pterygota</taxon>
        <taxon>Neoptera</taxon>
        <taxon>Polyneoptera</taxon>
        <taxon>Phasmatodea</taxon>
        <taxon>Timematodea</taxon>
        <taxon>Timematoidea</taxon>
        <taxon>Timematidae</taxon>
        <taxon>Timema</taxon>
    </lineage>
</organism>
<evidence type="ECO:0000313" key="1">
    <source>
        <dbReference type="EMBL" id="CAG2062717.1"/>
    </source>
</evidence>
<reference evidence="1" key="1">
    <citation type="submission" date="2021-03" db="EMBL/GenBank/DDBJ databases">
        <authorList>
            <person name="Tran Van P."/>
        </authorList>
    </citation>
    <scope>NUCLEOTIDE SEQUENCE</scope>
</reference>
<keyword evidence="2" id="KW-1185">Reference proteome</keyword>
<gene>
    <name evidence="1" type="ORF">TPAB3V08_LOCUS9667</name>
</gene>
<dbReference type="InterPro" id="IPR040362">
    <property type="entry name" value="RELCH"/>
</dbReference>
<sequence>MFMLTGIVGIARCSGLSLVENEILPQCWEQISHKHLERRLLVAESCSALAPYVSSSIRNSLMLSMLQQMLLEDKDEMVREVVVRSLALIVTFMDDKDKYYQV</sequence>
<protein>
    <submittedName>
        <fullName evidence="1">Uncharacterized protein</fullName>
    </submittedName>
</protein>
<dbReference type="PANTHER" id="PTHR32059">
    <property type="entry name" value="RAB11-BINDING PROTEIN RELCH"/>
    <property type="match status" value="1"/>
</dbReference>
<name>A0ABN7P4A9_TIMPD</name>
<proteinExistence type="predicted"/>
<dbReference type="InterPro" id="IPR016024">
    <property type="entry name" value="ARM-type_fold"/>
</dbReference>
<dbReference type="Gene3D" id="1.25.10.10">
    <property type="entry name" value="Leucine-rich Repeat Variant"/>
    <property type="match status" value="1"/>
</dbReference>
<dbReference type="PANTHER" id="PTHR32059:SF0">
    <property type="entry name" value="RAB11-BINDING PROTEIN RELCH"/>
    <property type="match status" value="1"/>
</dbReference>
<dbReference type="SUPFAM" id="SSF48371">
    <property type="entry name" value="ARM repeat"/>
    <property type="match status" value="1"/>
</dbReference>
<comment type="caution">
    <text evidence="1">The sequence shown here is derived from an EMBL/GenBank/DDBJ whole genome shotgun (WGS) entry which is preliminary data.</text>
</comment>
<feature type="non-terminal residue" evidence="1">
    <location>
        <position position="102"/>
    </location>
</feature>
<dbReference type="InterPro" id="IPR011989">
    <property type="entry name" value="ARM-like"/>
</dbReference>
<evidence type="ECO:0000313" key="2">
    <source>
        <dbReference type="Proteomes" id="UP001153148"/>
    </source>
</evidence>